<dbReference type="Gene3D" id="2.60.40.10">
    <property type="entry name" value="Immunoglobulins"/>
    <property type="match status" value="1"/>
</dbReference>
<protein>
    <submittedName>
        <fullName evidence="3">Hemolysin-type calcium-binding region</fullName>
    </submittedName>
</protein>
<gene>
    <name evidence="3" type="ORF">AWB68_06376</name>
</gene>
<sequence length="1131" mass="114599">MLSGSISTSASPIITGTGTPGRNVELYDGVRYLGFVRVDASGNWSFSPLTPLKPGVHSFSAVCLEADGAYGEMSAPFNTVVPGGTGIIVATEAPTIVAAVDNVGPVQGVVPPNGHTDDTRLIIQGSGHPGDIIHLYDGNVLLGSSVVGSNSLWSFRPDTPLASGPHQFAATATGLGQSTSVKSNALALSVDAPPAPQVPSIDSVRDDFGATTGTIAPGGRTDDTKPTLSGHGRPGDLVTVHDNGVEIGSTTINASGAWTFTPATTLASGTHDFSAIASSNGQAPSPASNHYAVIVIAPLAHPAITGAIDTDTGAAHSHMSHTTDAPVMIHGTGIPGDVLAVYDNFPGQPDAAHAGTGAVASVTVKADGTWSFYDDGLLLGKNQFFVQSMTSGAASAEFVLYLDLPVAQTPQITNVLDDFGPKTGNVAPGGTTDDVTPTLQGSGHAGDTVYVSDGATLLGSTTIGANGSWAFTPARALANGPHDFTATASGNGYAASTASGHYPITIAPDPVQTAHTPVITAVFDSLEHTNVAPSDGTADTLPTLIGTGVYGDTITIYEGDRPIGSTVVSQGSGFWSFVPTVPLFEGKHDFTAVASGNGQSPSAASNQYTIVVMAPEPVTRAETPVITGVHDDVGPVQGNVMPGKSTDDAMPTIKGTGHAGDKINLYDSGHYIGSAKVDASGNWSFTPRLPLKYDVHDFSAIAVDRDTKDFSAESNHYAITVIEPLPALRPDIDSIVDHVGLIQGNLANGGITDDTRPSFFGYGHPGDVITVSDNSAVIGSAIVNTNGSWTFTPSLPLANGNHIFDAIASGNGQAASPTSNHFLITVDATKPPVPTIDGVLDNVGHVQGSIASGGTTDDTKPVFHGSGRPGDIVSVEDNHGTAIGSAKVASSGHWTISPANPLADGAHDFIAYAISPAGVKGDASSAFAVTVAPDPLPVADMPLIIGVIDNVGTTQGDIHAGGTTDDTTPTLNGYGNAGDVITVSDHGVAIGSTVVKGNGVWIFTPASALEAGAHDFSAVASGNGHSASAVSNHYTIDIVTEAARLAGGAKATGLSLADLLDWSEPDLFAHDAKGLVVGGKSAEQIDLGNTALAVGTEGHAQHVGGATHATDEHLGAQMEWLAQQNVGVSLH</sequence>
<accession>A0A158KMW8</accession>
<dbReference type="Proteomes" id="UP000054770">
    <property type="component" value="Unassembled WGS sequence"/>
</dbReference>
<comment type="caution">
    <text evidence="3">The sequence shown here is derived from an EMBL/GenBank/DDBJ whole genome shotgun (WGS) entry which is preliminary data.</text>
</comment>
<name>A0A158KMW8_9BURK</name>
<feature type="region of interest" description="Disordered" evidence="1">
    <location>
        <begin position="212"/>
        <end position="235"/>
    </location>
</feature>
<dbReference type="InterPro" id="IPR013783">
    <property type="entry name" value="Ig-like_fold"/>
</dbReference>
<feature type="domain" description="Bacterial Ig-like" evidence="2">
    <location>
        <begin position="848"/>
        <end position="931"/>
    </location>
</feature>
<feature type="domain" description="Bacterial Ig-like" evidence="2">
    <location>
        <begin position="422"/>
        <end position="490"/>
    </location>
</feature>
<evidence type="ECO:0000259" key="2">
    <source>
        <dbReference type="Pfam" id="PF19077"/>
    </source>
</evidence>
<feature type="domain" description="Bacterial Ig-like" evidence="2">
    <location>
        <begin position="745"/>
        <end position="827"/>
    </location>
</feature>
<evidence type="ECO:0000256" key="1">
    <source>
        <dbReference type="SAM" id="MobiDB-lite"/>
    </source>
</evidence>
<dbReference type="InterPro" id="IPR044016">
    <property type="entry name" value="Big_13"/>
</dbReference>
<proteinExistence type="predicted"/>
<dbReference type="Pfam" id="PF19077">
    <property type="entry name" value="Big_13"/>
    <property type="match status" value="5"/>
</dbReference>
<feature type="domain" description="Bacterial Ig-like" evidence="2">
    <location>
        <begin position="956"/>
        <end position="1037"/>
    </location>
</feature>
<dbReference type="Gene3D" id="3.30.420.430">
    <property type="match status" value="8"/>
</dbReference>
<feature type="domain" description="Bacterial Ig-like" evidence="2">
    <location>
        <begin position="205"/>
        <end position="277"/>
    </location>
</feature>
<evidence type="ECO:0000313" key="3">
    <source>
        <dbReference type="EMBL" id="SAL82073.1"/>
    </source>
</evidence>
<organism evidence="3 4">
    <name type="scientific">Caballeronia choica</name>
    <dbReference type="NCBI Taxonomy" id="326476"/>
    <lineage>
        <taxon>Bacteria</taxon>
        <taxon>Pseudomonadati</taxon>
        <taxon>Pseudomonadota</taxon>
        <taxon>Betaproteobacteria</taxon>
        <taxon>Burkholderiales</taxon>
        <taxon>Burkholderiaceae</taxon>
        <taxon>Caballeronia</taxon>
    </lineage>
</organism>
<keyword evidence="4" id="KW-1185">Reference proteome</keyword>
<dbReference type="AlphaFoldDB" id="A0A158KMW8"/>
<dbReference type="NCBIfam" id="NF033510">
    <property type="entry name" value="Ca_tandemer"/>
    <property type="match status" value="2"/>
</dbReference>
<evidence type="ECO:0000313" key="4">
    <source>
        <dbReference type="Proteomes" id="UP000054770"/>
    </source>
</evidence>
<reference evidence="3" key="1">
    <citation type="submission" date="2016-01" db="EMBL/GenBank/DDBJ databases">
        <authorList>
            <person name="Peeters C."/>
        </authorList>
    </citation>
    <scope>NUCLEOTIDE SEQUENCE [LARGE SCALE GENOMIC DNA]</scope>
    <source>
        <strain evidence="3">LMG 22940</strain>
    </source>
</reference>
<dbReference type="EMBL" id="FCON02000113">
    <property type="protein sequence ID" value="SAL82073.1"/>
    <property type="molecule type" value="Genomic_DNA"/>
</dbReference>